<accession>A0A165DA22</accession>
<protein>
    <submittedName>
        <fullName evidence="1">Uncharacterized protein</fullName>
    </submittedName>
</protein>
<evidence type="ECO:0000313" key="2">
    <source>
        <dbReference type="Proteomes" id="UP000076871"/>
    </source>
</evidence>
<dbReference type="Proteomes" id="UP000076871">
    <property type="component" value="Unassembled WGS sequence"/>
</dbReference>
<sequence length="123" mass="13786">MVAARDSDYPCILVSVSLVCGPCSSCGQSPLRLLLLSEPAEQFSAPFDRPDAGAIRRFSYPSYAIVWWRSAMGSVETRCGSSTVEHAKPSVPPIINIYVHLRFRSTVRGHRDHVVWPQRRKQD</sequence>
<gene>
    <name evidence="1" type="ORF">LAESUDRAFT_309345</name>
</gene>
<dbReference type="EMBL" id="KV427637">
    <property type="protein sequence ID" value="KZT04416.1"/>
    <property type="molecule type" value="Genomic_DNA"/>
</dbReference>
<reference evidence="1 2" key="1">
    <citation type="journal article" date="2016" name="Mol. Biol. Evol.">
        <title>Comparative Genomics of Early-Diverging Mushroom-Forming Fungi Provides Insights into the Origins of Lignocellulose Decay Capabilities.</title>
        <authorList>
            <person name="Nagy L.G."/>
            <person name="Riley R."/>
            <person name="Tritt A."/>
            <person name="Adam C."/>
            <person name="Daum C."/>
            <person name="Floudas D."/>
            <person name="Sun H."/>
            <person name="Yadav J.S."/>
            <person name="Pangilinan J."/>
            <person name="Larsson K.H."/>
            <person name="Matsuura K."/>
            <person name="Barry K."/>
            <person name="Labutti K."/>
            <person name="Kuo R."/>
            <person name="Ohm R.A."/>
            <person name="Bhattacharya S.S."/>
            <person name="Shirouzu T."/>
            <person name="Yoshinaga Y."/>
            <person name="Martin F.M."/>
            <person name="Grigoriev I.V."/>
            <person name="Hibbett D.S."/>
        </authorList>
    </citation>
    <scope>NUCLEOTIDE SEQUENCE [LARGE SCALE GENOMIC DNA]</scope>
    <source>
        <strain evidence="1 2">93-53</strain>
    </source>
</reference>
<dbReference type="RefSeq" id="XP_040762156.1">
    <property type="nucleotide sequence ID" value="XM_040901942.1"/>
</dbReference>
<dbReference type="InParanoid" id="A0A165DA22"/>
<dbReference type="AlphaFoldDB" id="A0A165DA22"/>
<evidence type="ECO:0000313" key="1">
    <source>
        <dbReference type="EMBL" id="KZT04416.1"/>
    </source>
</evidence>
<organism evidence="1 2">
    <name type="scientific">Laetiporus sulphureus 93-53</name>
    <dbReference type="NCBI Taxonomy" id="1314785"/>
    <lineage>
        <taxon>Eukaryota</taxon>
        <taxon>Fungi</taxon>
        <taxon>Dikarya</taxon>
        <taxon>Basidiomycota</taxon>
        <taxon>Agaricomycotina</taxon>
        <taxon>Agaricomycetes</taxon>
        <taxon>Polyporales</taxon>
        <taxon>Laetiporus</taxon>
    </lineage>
</organism>
<keyword evidence="2" id="KW-1185">Reference proteome</keyword>
<dbReference type="GeneID" id="63818973"/>
<proteinExistence type="predicted"/>
<name>A0A165DA22_9APHY</name>